<reference evidence="1" key="1">
    <citation type="submission" date="2018-03" db="EMBL/GenBank/DDBJ databases">
        <authorList>
            <person name="Nunes O.C."/>
            <person name="Lopes A.R."/>
            <person name="Froufe H."/>
            <person name="Munoz-Merida A."/>
            <person name="Barroso C."/>
            <person name="Egas C."/>
        </authorList>
    </citation>
    <scope>NUCLEOTIDE SEQUENCE</scope>
    <source>
        <strain evidence="1">ON4</strain>
    </source>
</reference>
<evidence type="ECO:0000313" key="2">
    <source>
        <dbReference type="Proteomes" id="UP001170379"/>
    </source>
</evidence>
<protein>
    <recommendedName>
        <fullName evidence="3">Addiction module protein</fullName>
    </recommendedName>
</protein>
<comment type="caution">
    <text evidence="1">The sequence shown here is derived from an EMBL/GenBank/DDBJ whole genome shotgun (WGS) entry which is preliminary data.</text>
</comment>
<dbReference type="RefSeq" id="WP_051266790.1">
    <property type="nucleotide sequence ID" value="NZ_CP028426.1"/>
</dbReference>
<evidence type="ECO:0008006" key="3">
    <source>
        <dbReference type="Google" id="ProtNLM"/>
    </source>
</evidence>
<gene>
    <name evidence="1" type="ORF">C7K25_08750</name>
</gene>
<reference evidence="1" key="2">
    <citation type="journal article" date="2022" name="Sci. Rep.">
        <title>In silico prediction of the enzymes involved in the degradation of the herbicide molinate by Gulosibacter molinativorax ON4T.</title>
        <authorList>
            <person name="Lopes A.R."/>
            <person name="Bunin E."/>
            <person name="Viana A.T."/>
            <person name="Froufe H."/>
            <person name="Munoz-Merida A."/>
            <person name="Pinho D."/>
            <person name="Figueiredo J."/>
            <person name="Barroso C."/>
            <person name="Vaz-Moreira I."/>
            <person name="Bellanger X."/>
            <person name="Egas C."/>
            <person name="Nunes O.C."/>
        </authorList>
    </citation>
    <scope>NUCLEOTIDE SEQUENCE</scope>
    <source>
        <strain evidence="1">ON4</strain>
    </source>
</reference>
<sequence>MPTGLGDSIAEGKNLSADEREIAAIALLQINEAEQPNVDAEWDDEINSRVDDILSGKIELVDCDETLRMIREELAARRK</sequence>
<dbReference type="Proteomes" id="UP001170379">
    <property type="component" value="Unassembled WGS sequence"/>
</dbReference>
<accession>A0ABT7C8H4</accession>
<dbReference type="InterPro" id="IPR013406">
    <property type="entry name" value="CHP02574_addiction_mod"/>
</dbReference>
<evidence type="ECO:0000313" key="1">
    <source>
        <dbReference type="EMBL" id="MDJ1371455.1"/>
    </source>
</evidence>
<proteinExistence type="predicted"/>
<organism evidence="1 2">
    <name type="scientific">Gulosibacter molinativorax</name>
    <dbReference type="NCBI Taxonomy" id="256821"/>
    <lineage>
        <taxon>Bacteria</taxon>
        <taxon>Bacillati</taxon>
        <taxon>Actinomycetota</taxon>
        <taxon>Actinomycetes</taxon>
        <taxon>Micrococcales</taxon>
        <taxon>Microbacteriaceae</taxon>
        <taxon>Gulosibacter</taxon>
    </lineage>
</organism>
<dbReference type="Pfam" id="PF09720">
    <property type="entry name" value="Unstab_antitox"/>
    <property type="match status" value="1"/>
</dbReference>
<dbReference type="EMBL" id="PXVD01000012">
    <property type="protein sequence ID" value="MDJ1371455.1"/>
    <property type="molecule type" value="Genomic_DNA"/>
</dbReference>
<name>A0ABT7C8H4_9MICO</name>
<keyword evidence="2" id="KW-1185">Reference proteome</keyword>